<dbReference type="Proteomes" id="UP000588068">
    <property type="component" value="Unassembled WGS sequence"/>
</dbReference>
<organism evidence="1 2">
    <name type="scientific">Povalibacter uvarum</name>
    <dbReference type="NCBI Taxonomy" id="732238"/>
    <lineage>
        <taxon>Bacteria</taxon>
        <taxon>Pseudomonadati</taxon>
        <taxon>Pseudomonadota</taxon>
        <taxon>Gammaproteobacteria</taxon>
        <taxon>Steroidobacterales</taxon>
        <taxon>Steroidobacteraceae</taxon>
        <taxon>Povalibacter</taxon>
    </lineage>
</organism>
<name>A0A841HUF3_9GAMM</name>
<comment type="caution">
    <text evidence="1">The sequence shown here is derived from an EMBL/GenBank/DDBJ whole genome shotgun (WGS) entry which is preliminary data.</text>
</comment>
<protein>
    <submittedName>
        <fullName evidence="1">Uncharacterized protein</fullName>
    </submittedName>
</protein>
<evidence type="ECO:0000313" key="2">
    <source>
        <dbReference type="Proteomes" id="UP000588068"/>
    </source>
</evidence>
<sequence length="242" mass="26939">MNTELMVLLPIAAQSIATLPADAAGKTGSYTTGSGGFLEVTRDPPLLTDPAFDFICETAEAMRPQSHCPYAPARNLTSRNFLPPSQIGQYLPHLRFHIHIDTIDHQPVAGGGIDNNADLNQFWLHWEFESNVAERVRPDVPAGFMFFNEPGELYDPPQPRTFWYGQVENGCSPAAHVDLEMHSRIGRDGGFDNGAVTLHDSFTGNGNYTIVYTIYAEEEEEAANFVFRGHLIAYCTDELWYP</sequence>
<dbReference type="RefSeq" id="WP_184335664.1">
    <property type="nucleotide sequence ID" value="NZ_JACHHZ010000007.1"/>
</dbReference>
<proteinExistence type="predicted"/>
<dbReference type="AlphaFoldDB" id="A0A841HUF3"/>
<keyword evidence="2" id="KW-1185">Reference proteome</keyword>
<accession>A0A841HUF3</accession>
<reference evidence="1 2" key="1">
    <citation type="submission" date="2020-08" db="EMBL/GenBank/DDBJ databases">
        <title>Genomic Encyclopedia of Type Strains, Phase IV (KMG-IV): sequencing the most valuable type-strain genomes for metagenomic binning, comparative biology and taxonomic classification.</title>
        <authorList>
            <person name="Goeker M."/>
        </authorList>
    </citation>
    <scope>NUCLEOTIDE SEQUENCE [LARGE SCALE GENOMIC DNA]</scope>
    <source>
        <strain evidence="1 2">DSM 26723</strain>
    </source>
</reference>
<evidence type="ECO:0000313" key="1">
    <source>
        <dbReference type="EMBL" id="MBB6096274.1"/>
    </source>
</evidence>
<dbReference type="EMBL" id="JACHHZ010000007">
    <property type="protein sequence ID" value="MBB6096274.1"/>
    <property type="molecule type" value="Genomic_DNA"/>
</dbReference>
<gene>
    <name evidence="1" type="ORF">HNQ60_005196</name>
</gene>